<keyword evidence="2" id="KW-1185">Reference proteome</keyword>
<accession>A0A6B9J650</accession>
<protein>
    <submittedName>
        <fullName evidence="1">Uncharacterized protein</fullName>
    </submittedName>
</protein>
<gene>
    <name evidence="1" type="ORF">Hena1_00620</name>
</gene>
<dbReference type="Proteomes" id="UP000433183">
    <property type="component" value="Segment"/>
</dbReference>
<reference evidence="1 2" key="1">
    <citation type="submission" date="2019-11" db="EMBL/GenBank/DDBJ databases">
        <title>Characterization of a new Erwinia amylovora bacteriophage.</title>
        <authorList>
            <person name="Valentovich L.N."/>
            <person name="Akhremchuk A.E."/>
            <person name="Besarab N.V."/>
            <person name="Lagonenko A.L."/>
        </authorList>
    </citation>
    <scope>NUCLEOTIDE SEQUENCE [LARGE SCALE GENOMIC DNA]</scope>
</reference>
<evidence type="ECO:0000313" key="1">
    <source>
        <dbReference type="EMBL" id="QGZ16238.1"/>
    </source>
</evidence>
<organism evidence="1 2">
    <name type="scientific">Erwinia phage Hena1</name>
    <dbReference type="NCBI Taxonomy" id="2678601"/>
    <lineage>
        <taxon>Viruses</taxon>
        <taxon>Duplodnaviria</taxon>
        <taxon>Heunggongvirae</taxon>
        <taxon>Uroviricota</taxon>
        <taxon>Caudoviricetes</taxon>
        <taxon>Vequintavirinae</taxon>
        <taxon>Henunavirus</taxon>
        <taxon>Henunavirus hena1</taxon>
    </lineage>
</organism>
<evidence type="ECO:0000313" key="2">
    <source>
        <dbReference type="Proteomes" id="UP000433183"/>
    </source>
</evidence>
<name>A0A6B9J650_9CAUD</name>
<dbReference type="EMBL" id="MN732867">
    <property type="protein sequence ID" value="QGZ16238.1"/>
    <property type="molecule type" value="Genomic_DNA"/>
</dbReference>
<sequence length="112" mass="12418">MIDQIIMDAVVKDEKALGVSSLRPNYILMTGMWRMVDDPDGVLHILCTDDFRNIDEAMDVIVAPDCEVVDGERLVMYTSVLLDTSEFSLVLIKSKVWVEQPEDGGSDAPDVG</sequence>
<proteinExistence type="predicted"/>